<protein>
    <recommendedName>
        <fullName evidence="8">ABC transmembrane type-1 domain-containing protein</fullName>
    </recommendedName>
</protein>
<feature type="transmembrane region" description="Helical" evidence="7">
    <location>
        <begin position="227"/>
        <end position="252"/>
    </location>
</feature>
<reference evidence="10" key="1">
    <citation type="submission" date="2018-12" db="EMBL/GenBank/DDBJ databases">
        <title>Tengunoibacter tsumagoiensis gen. nov., sp. nov., Dictyobacter kobayashii sp. nov., D. alpinus sp. nov., and D. joshuensis sp. nov. and description of Dictyobacteraceae fam. nov. within the order Ktedonobacterales isolated from Tengu-no-mugimeshi.</title>
        <authorList>
            <person name="Wang C.M."/>
            <person name="Zheng Y."/>
            <person name="Sakai Y."/>
            <person name="Toyoda A."/>
            <person name="Minakuchi Y."/>
            <person name="Abe K."/>
            <person name="Yokota A."/>
            <person name="Yabe S."/>
        </authorList>
    </citation>
    <scope>NUCLEOTIDE SEQUENCE [LARGE SCALE GENOMIC DNA]</scope>
    <source>
        <strain evidence="10">Uno16</strain>
    </source>
</reference>
<sequence length="259" mass="28489">MTDWNGINADIHFNGLTNFQRLLTDRDVWNGLKVTVVFAIAVMILQNTLALVLALALNSFRDVKGFGSVRVFLLIPNLISGLAVGYIWSYMYNPMDGTVNSVLSAVGLSGFTRDWLGDGNLALGSIIFTSIWQSVGFAMIIFFAGLQTVPQELYEAADMDGAGSWQRFRRITFPLIAPAFTVNVVLTLIGSLKVFDIIFTMTKGGPGTATESILVHVYTQAFVDNNFGYAGAISLVSSIFIFLLSIIALQFLRRREVTY</sequence>
<keyword evidence="5 7" id="KW-1133">Transmembrane helix</keyword>
<comment type="caution">
    <text evidence="9">The sequence shown here is derived from an EMBL/GenBank/DDBJ whole genome shotgun (WGS) entry which is preliminary data.</text>
</comment>
<dbReference type="InterPro" id="IPR051393">
    <property type="entry name" value="ABC_transporter_permease"/>
</dbReference>
<keyword evidence="2 7" id="KW-0813">Transport</keyword>
<proteinExistence type="inferred from homology"/>
<evidence type="ECO:0000256" key="5">
    <source>
        <dbReference type="ARBA" id="ARBA00022989"/>
    </source>
</evidence>
<feature type="transmembrane region" description="Helical" evidence="7">
    <location>
        <begin position="175"/>
        <end position="195"/>
    </location>
</feature>
<dbReference type="PANTHER" id="PTHR30193">
    <property type="entry name" value="ABC TRANSPORTER PERMEASE PROTEIN"/>
    <property type="match status" value="1"/>
</dbReference>
<dbReference type="PANTHER" id="PTHR30193:SF37">
    <property type="entry name" value="INNER MEMBRANE ABC TRANSPORTER PERMEASE PROTEIN YCJO"/>
    <property type="match status" value="1"/>
</dbReference>
<evidence type="ECO:0000256" key="2">
    <source>
        <dbReference type="ARBA" id="ARBA00022448"/>
    </source>
</evidence>
<comment type="subcellular location">
    <subcellularLocation>
        <location evidence="1 7">Cell membrane</location>
        <topology evidence="1 7">Multi-pass membrane protein</topology>
    </subcellularLocation>
</comment>
<evidence type="ECO:0000313" key="9">
    <source>
        <dbReference type="EMBL" id="GCE30010.1"/>
    </source>
</evidence>
<dbReference type="AlphaFoldDB" id="A0A402BFF7"/>
<gene>
    <name evidence="9" type="ORF">KDA_54940</name>
</gene>
<dbReference type="InterPro" id="IPR035906">
    <property type="entry name" value="MetI-like_sf"/>
</dbReference>
<evidence type="ECO:0000256" key="3">
    <source>
        <dbReference type="ARBA" id="ARBA00022475"/>
    </source>
</evidence>
<evidence type="ECO:0000256" key="7">
    <source>
        <dbReference type="RuleBase" id="RU363032"/>
    </source>
</evidence>
<dbReference type="PROSITE" id="PS50928">
    <property type="entry name" value="ABC_TM1"/>
    <property type="match status" value="1"/>
</dbReference>
<feature type="transmembrane region" description="Helical" evidence="7">
    <location>
        <begin position="121"/>
        <end position="144"/>
    </location>
</feature>
<evidence type="ECO:0000313" key="10">
    <source>
        <dbReference type="Proteomes" id="UP000287171"/>
    </source>
</evidence>
<name>A0A402BFF7_9CHLR</name>
<dbReference type="InterPro" id="IPR000515">
    <property type="entry name" value="MetI-like"/>
</dbReference>
<dbReference type="GO" id="GO:0055085">
    <property type="term" value="P:transmembrane transport"/>
    <property type="evidence" value="ECO:0007669"/>
    <property type="project" value="InterPro"/>
</dbReference>
<keyword evidence="4 7" id="KW-0812">Transmembrane</keyword>
<dbReference type="Gene3D" id="1.10.3720.10">
    <property type="entry name" value="MetI-like"/>
    <property type="match status" value="1"/>
</dbReference>
<keyword evidence="10" id="KW-1185">Reference proteome</keyword>
<keyword evidence="3" id="KW-1003">Cell membrane</keyword>
<feature type="transmembrane region" description="Helical" evidence="7">
    <location>
        <begin position="36"/>
        <end position="57"/>
    </location>
</feature>
<dbReference type="SUPFAM" id="SSF161098">
    <property type="entry name" value="MetI-like"/>
    <property type="match status" value="1"/>
</dbReference>
<dbReference type="CDD" id="cd06261">
    <property type="entry name" value="TM_PBP2"/>
    <property type="match status" value="1"/>
</dbReference>
<dbReference type="GO" id="GO:0005886">
    <property type="term" value="C:plasma membrane"/>
    <property type="evidence" value="ECO:0007669"/>
    <property type="project" value="UniProtKB-SubCell"/>
</dbReference>
<organism evidence="9 10">
    <name type="scientific">Dictyobacter alpinus</name>
    <dbReference type="NCBI Taxonomy" id="2014873"/>
    <lineage>
        <taxon>Bacteria</taxon>
        <taxon>Bacillati</taxon>
        <taxon>Chloroflexota</taxon>
        <taxon>Ktedonobacteria</taxon>
        <taxon>Ktedonobacterales</taxon>
        <taxon>Dictyobacteraceae</taxon>
        <taxon>Dictyobacter</taxon>
    </lineage>
</organism>
<evidence type="ECO:0000256" key="6">
    <source>
        <dbReference type="ARBA" id="ARBA00023136"/>
    </source>
</evidence>
<keyword evidence="6 7" id="KW-0472">Membrane</keyword>
<feature type="transmembrane region" description="Helical" evidence="7">
    <location>
        <begin position="69"/>
        <end position="88"/>
    </location>
</feature>
<evidence type="ECO:0000256" key="4">
    <source>
        <dbReference type="ARBA" id="ARBA00022692"/>
    </source>
</evidence>
<accession>A0A402BFF7</accession>
<dbReference type="Proteomes" id="UP000287171">
    <property type="component" value="Unassembled WGS sequence"/>
</dbReference>
<evidence type="ECO:0000259" key="8">
    <source>
        <dbReference type="PROSITE" id="PS50928"/>
    </source>
</evidence>
<dbReference type="Pfam" id="PF00528">
    <property type="entry name" value="BPD_transp_1"/>
    <property type="match status" value="1"/>
</dbReference>
<evidence type="ECO:0000256" key="1">
    <source>
        <dbReference type="ARBA" id="ARBA00004651"/>
    </source>
</evidence>
<feature type="domain" description="ABC transmembrane type-1" evidence="8">
    <location>
        <begin position="32"/>
        <end position="248"/>
    </location>
</feature>
<dbReference type="EMBL" id="BIFT01000002">
    <property type="protein sequence ID" value="GCE30010.1"/>
    <property type="molecule type" value="Genomic_DNA"/>
</dbReference>
<comment type="similarity">
    <text evidence="7">Belongs to the binding-protein-dependent transport system permease family.</text>
</comment>